<comment type="subcellular location">
    <subcellularLocation>
        <location evidence="1">Membrane</location>
        <topology evidence="1">Multi-pass membrane protein</topology>
    </subcellularLocation>
</comment>
<feature type="domain" description="Peptidase S54 rhomboid" evidence="6">
    <location>
        <begin position="188"/>
        <end position="249"/>
    </location>
</feature>
<sequence>MVGGSAVPQPQQPLGFLVPISQVITTAASLHVGHFIHHHFISPHLHLDLLLQFSLKSISYLGDVPRLKDVLHKSFVSFKGINFFHWPENAVLAASSSYIRSFSGEGSKNKPGNVRRRSDLPSRRGLFIGRDWTNILLGVNVLVYIAQIASQGKLILWGAKVNSLINEGQLWRLATSSFLHATIGHLMVGSFAMFILRHRGLIGGGTEDLQHIARVIILNMGIGLLSQGIDNWGHLGGLLGGVATSWLLGPAWWYKSTSKDGRKVIVDRAPIFSLINTKRTPP</sequence>
<dbReference type="PANTHER" id="PTHR43731:SF26">
    <property type="entry name" value="RHOMBOID-LIKE PROTEIN 10, CHLOROPLASTIC"/>
    <property type="match status" value="1"/>
</dbReference>
<name>A0AAV6K8K9_9ERIC</name>
<comment type="caution">
    <text evidence="7">The sequence shown here is derived from an EMBL/GenBank/DDBJ whole genome shotgun (WGS) entry which is preliminary data.</text>
</comment>
<dbReference type="Pfam" id="PF01694">
    <property type="entry name" value="Rhomboid"/>
    <property type="match status" value="1"/>
</dbReference>
<keyword evidence="5" id="KW-0472">Membrane</keyword>
<dbReference type="InterPro" id="IPR035952">
    <property type="entry name" value="Rhomboid-like_sf"/>
</dbReference>
<evidence type="ECO:0000259" key="6">
    <source>
        <dbReference type="Pfam" id="PF01694"/>
    </source>
</evidence>
<dbReference type="EMBL" id="JACTNZ010000005">
    <property type="protein sequence ID" value="KAG5548741.1"/>
    <property type="molecule type" value="Genomic_DNA"/>
</dbReference>
<organism evidence="7 8">
    <name type="scientific">Rhododendron griersonianum</name>
    <dbReference type="NCBI Taxonomy" id="479676"/>
    <lineage>
        <taxon>Eukaryota</taxon>
        <taxon>Viridiplantae</taxon>
        <taxon>Streptophyta</taxon>
        <taxon>Embryophyta</taxon>
        <taxon>Tracheophyta</taxon>
        <taxon>Spermatophyta</taxon>
        <taxon>Magnoliopsida</taxon>
        <taxon>eudicotyledons</taxon>
        <taxon>Gunneridae</taxon>
        <taxon>Pentapetalae</taxon>
        <taxon>asterids</taxon>
        <taxon>Ericales</taxon>
        <taxon>Ericaceae</taxon>
        <taxon>Ericoideae</taxon>
        <taxon>Rhodoreae</taxon>
        <taxon>Rhododendron</taxon>
    </lineage>
</organism>
<dbReference type="Proteomes" id="UP000823749">
    <property type="component" value="Chromosome 5"/>
</dbReference>
<dbReference type="AlphaFoldDB" id="A0AAV6K8K9"/>
<dbReference type="GO" id="GO:0031969">
    <property type="term" value="C:chloroplast membrane"/>
    <property type="evidence" value="ECO:0007669"/>
    <property type="project" value="TreeGrafter"/>
</dbReference>
<comment type="similarity">
    <text evidence="2">Belongs to the peptidase S54 family.</text>
</comment>
<dbReference type="Gene3D" id="1.20.1540.10">
    <property type="entry name" value="Rhomboid-like"/>
    <property type="match status" value="1"/>
</dbReference>
<evidence type="ECO:0000313" key="8">
    <source>
        <dbReference type="Proteomes" id="UP000823749"/>
    </source>
</evidence>
<keyword evidence="3" id="KW-0812">Transmembrane</keyword>
<evidence type="ECO:0000256" key="3">
    <source>
        <dbReference type="ARBA" id="ARBA00022692"/>
    </source>
</evidence>
<dbReference type="GO" id="GO:0004252">
    <property type="term" value="F:serine-type endopeptidase activity"/>
    <property type="evidence" value="ECO:0007669"/>
    <property type="project" value="InterPro"/>
</dbReference>
<dbReference type="PANTHER" id="PTHR43731">
    <property type="entry name" value="RHOMBOID PROTEASE"/>
    <property type="match status" value="1"/>
</dbReference>
<protein>
    <recommendedName>
        <fullName evidence="6">Peptidase S54 rhomboid domain-containing protein</fullName>
    </recommendedName>
</protein>
<evidence type="ECO:0000256" key="5">
    <source>
        <dbReference type="ARBA" id="ARBA00023136"/>
    </source>
</evidence>
<keyword evidence="8" id="KW-1185">Reference proteome</keyword>
<evidence type="ECO:0000256" key="1">
    <source>
        <dbReference type="ARBA" id="ARBA00004141"/>
    </source>
</evidence>
<proteinExistence type="inferred from homology"/>
<evidence type="ECO:0000256" key="2">
    <source>
        <dbReference type="ARBA" id="ARBA00009045"/>
    </source>
</evidence>
<evidence type="ECO:0000256" key="4">
    <source>
        <dbReference type="ARBA" id="ARBA00022989"/>
    </source>
</evidence>
<keyword evidence="4" id="KW-1133">Transmembrane helix</keyword>
<dbReference type="InterPro" id="IPR022764">
    <property type="entry name" value="Peptidase_S54_rhomboid_dom"/>
</dbReference>
<dbReference type="InterPro" id="IPR050925">
    <property type="entry name" value="Rhomboid_protease_S54"/>
</dbReference>
<reference evidence="7" key="1">
    <citation type="submission" date="2020-08" db="EMBL/GenBank/DDBJ databases">
        <title>Plant Genome Project.</title>
        <authorList>
            <person name="Zhang R.-G."/>
        </authorList>
    </citation>
    <scope>NUCLEOTIDE SEQUENCE</scope>
    <source>
        <strain evidence="7">WSP0</strain>
        <tissue evidence="7">Leaf</tissue>
    </source>
</reference>
<gene>
    <name evidence="7" type="ORF">RHGRI_014185</name>
</gene>
<evidence type="ECO:0000313" key="7">
    <source>
        <dbReference type="EMBL" id="KAG5548741.1"/>
    </source>
</evidence>
<accession>A0AAV6K8K9</accession>
<dbReference type="SUPFAM" id="SSF144091">
    <property type="entry name" value="Rhomboid-like"/>
    <property type="match status" value="1"/>
</dbReference>